<comment type="caution">
    <text evidence="2">The sequence shown here is derived from an EMBL/GenBank/DDBJ whole genome shotgun (WGS) entry which is preliminary data.</text>
</comment>
<sequence length="140" mass="15288">MIQDSDSIRAVAEPAHDPIQESQPHIHRFVETLTPWNNGEPLVDAYLACLEAASSIGRAMEHARQDRAVPSTEAAQEALYASRAAATAIRFSLVELTDRIRGGDVAKPDAARGPLPTERDVRVEGQARSQLLRQPPARDT</sequence>
<keyword evidence="3" id="KW-1185">Reference proteome</keyword>
<evidence type="ECO:0000256" key="1">
    <source>
        <dbReference type="SAM" id="MobiDB-lite"/>
    </source>
</evidence>
<dbReference type="AlphaFoldDB" id="A0A542DE63"/>
<proteinExistence type="predicted"/>
<dbReference type="EMBL" id="VFML01000001">
    <property type="protein sequence ID" value="TQJ01365.1"/>
    <property type="molecule type" value="Genomic_DNA"/>
</dbReference>
<feature type="region of interest" description="Disordered" evidence="1">
    <location>
        <begin position="102"/>
        <end position="140"/>
    </location>
</feature>
<protein>
    <submittedName>
        <fullName evidence="2">Uncharacterized protein</fullName>
    </submittedName>
</protein>
<accession>A0A542DE63</accession>
<name>A0A542DE63_AMYCI</name>
<evidence type="ECO:0000313" key="2">
    <source>
        <dbReference type="EMBL" id="TQJ01365.1"/>
    </source>
</evidence>
<organism evidence="2 3">
    <name type="scientific">Amycolatopsis cihanbeyliensis</name>
    <dbReference type="NCBI Taxonomy" id="1128664"/>
    <lineage>
        <taxon>Bacteria</taxon>
        <taxon>Bacillati</taxon>
        <taxon>Actinomycetota</taxon>
        <taxon>Actinomycetes</taxon>
        <taxon>Pseudonocardiales</taxon>
        <taxon>Pseudonocardiaceae</taxon>
        <taxon>Amycolatopsis</taxon>
    </lineage>
</organism>
<reference evidence="2 3" key="1">
    <citation type="submission" date="2019-06" db="EMBL/GenBank/DDBJ databases">
        <title>Sequencing the genomes of 1000 actinobacteria strains.</title>
        <authorList>
            <person name="Klenk H.-P."/>
        </authorList>
    </citation>
    <scope>NUCLEOTIDE SEQUENCE [LARGE SCALE GENOMIC DNA]</scope>
    <source>
        <strain evidence="2 3">DSM 45679</strain>
    </source>
</reference>
<gene>
    <name evidence="2" type="ORF">FB471_1043</name>
</gene>
<dbReference type="Proteomes" id="UP000320876">
    <property type="component" value="Unassembled WGS sequence"/>
</dbReference>
<evidence type="ECO:0000313" key="3">
    <source>
        <dbReference type="Proteomes" id="UP000320876"/>
    </source>
</evidence>